<feature type="compositionally biased region" description="Basic and acidic residues" evidence="1">
    <location>
        <begin position="1"/>
        <end position="16"/>
    </location>
</feature>
<accession>A0A6J4P016</accession>
<evidence type="ECO:0000313" key="2">
    <source>
        <dbReference type="EMBL" id="CAA9402521.1"/>
    </source>
</evidence>
<feature type="compositionally biased region" description="Basic residues" evidence="1">
    <location>
        <begin position="71"/>
        <end position="91"/>
    </location>
</feature>
<reference evidence="2" key="1">
    <citation type="submission" date="2020-02" db="EMBL/GenBank/DDBJ databases">
        <authorList>
            <person name="Meier V. D."/>
        </authorList>
    </citation>
    <scope>NUCLEOTIDE SEQUENCE</scope>
    <source>
        <strain evidence="2">AVDCRST_MAG35</strain>
    </source>
</reference>
<dbReference type="AlphaFoldDB" id="A0A6J4P016"/>
<feature type="non-terminal residue" evidence="2">
    <location>
        <position position="1"/>
    </location>
</feature>
<dbReference type="EMBL" id="CADCUY010000202">
    <property type="protein sequence ID" value="CAA9402521.1"/>
    <property type="molecule type" value="Genomic_DNA"/>
</dbReference>
<name>A0A6J4P016_9ACTN</name>
<sequence length="91" mass="10796">DPRAAEQDRRQADLHRRPDRARRAGLGGRHLQRLEPGHPRAAQAQQRHPQRRRHRARRSRGALPLPGQRRPLVRRPGRRRAQRGRRRHPPL</sequence>
<organism evidence="2">
    <name type="scientific">uncultured Quadrisphaera sp</name>
    <dbReference type="NCBI Taxonomy" id="904978"/>
    <lineage>
        <taxon>Bacteria</taxon>
        <taxon>Bacillati</taxon>
        <taxon>Actinomycetota</taxon>
        <taxon>Actinomycetes</taxon>
        <taxon>Kineosporiales</taxon>
        <taxon>Kineosporiaceae</taxon>
        <taxon>Quadrisphaera</taxon>
        <taxon>environmental samples</taxon>
    </lineage>
</organism>
<protein>
    <submittedName>
        <fullName evidence="2">Uncharacterized protein</fullName>
    </submittedName>
</protein>
<gene>
    <name evidence="2" type="ORF">AVDCRST_MAG35-988</name>
</gene>
<evidence type="ECO:0000256" key="1">
    <source>
        <dbReference type="SAM" id="MobiDB-lite"/>
    </source>
</evidence>
<feature type="region of interest" description="Disordered" evidence="1">
    <location>
        <begin position="1"/>
        <end position="91"/>
    </location>
</feature>
<feature type="non-terminal residue" evidence="2">
    <location>
        <position position="91"/>
    </location>
</feature>
<proteinExistence type="predicted"/>
<feature type="compositionally biased region" description="Basic residues" evidence="1">
    <location>
        <begin position="48"/>
        <end position="60"/>
    </location>
</feature>